<dbReference type="Proteomes" id="UP001501771">
    <property type="component" value="Unassembled WGS sequence"/>
</dbReference>
<dbReference type="RefSeq" id="WP_344156404.1">
    <property type="nucleotide sequence ID" value="NZ_BAAAQR010000014.1"/>
</dbReference>
<name>A0ABP5LY47_9ACTN</name>
<proteinExistence type="predicted"/>
<accession>A0ABP5LY47</accession>
<evidence type="ECO:0000313" key="1">
    <source>
        <dbReference type="EMBL" id="GAA2153881.1"/>
    </source>
</evidence>
<dbReference type="EMBL" id="BAAAQR010000014">
    <property type="protein sequence ID" value="GAA2153881.1"/>
    <property type="molecule type" value="Genomic_DNA"/>
</dbReference>
<keyword evidence="2" id="KW-1185">Reference proteome</keyword>
<gene>
    <name evidence="1" type="ORF">GCM10009844_38980</name>
</gene>
<evidence type="ECO:0000313" key="2">
    <source>
        <dbReference type="Proteomes" id="UP001501771"/>
    </source>
</evidence>
<comment type="caution">
    <text evidence="1">The sequence shown here is derived from an EMBL/GenBank/DDBJ whole genome shotgun (WGS) entry which is preliminary data.</text>
</comment>
<sequence>MRGELTLRGDCLMLGDAVVFWPAGTSWVAESHSVVFSGDFDGSVSVGSHFESGGGVYSLTDDFLRGMGAAGDVLRDCVEATGARDLVLAYP</sequence>
<protein>
    <submittedName>
        <fullName evidence="1">Uncharacterized protein</fullName>
    </submittedName>
</protein>
<reference evidence="2" key="1">
    <citation type="journal article" date="2019" name="Int. J. Syst. Evol. Microbiol.">
        <title>The Global Catalogue of Microorganisms (GCM) 10K type strain sequencing project: providing services to taxonomists for standard genome sequencing and annotation.</title>
        <authorList>
            <consortium name="The Broad Institute Genomics Platform"/>
            <consortium name="The Broad Institute Genome Sequencing Center for Infectious Disease"/>
            <person name="Wu L."/>
            <person name="Ma J."/>
        </authorList>
    </citation>
    <scope>NUCLEOTIDE SEQUENCE [LARGE SCALE GENOMIC DNA]</scope>
    <source>
        <strain evidence="2">JCM 16022</strain>
    </source>
</reference>
<organism evidence="1 2">
    <name type="scientific">Nocardioides koreensis</name>
    <dbReference type="NCBI Taxonomy" id="433651"/>
    <lineage>
        <taxon>Bacteria</taxon>
        <taxon>Bacillati</taxon>
        <taxon>Actinomycetota</taxon>
        <taxon>Actinomycetes</taxon>
        <taxon>Propionibacteriales</taxon>
        <taxon>Nocardioidaceae</taxon>
        <taxon>Nocardioides</taxon>
    </lineage>
</organism>